<accession>A0A2A9NEJ1</accession>
<dbReference type="OrthoDB" id="408373at2759"/>
<dbReference type="Proteomes" id="UP000242287">
    <property type="component" value="Unassembled WGS sequence"/>
</dbReference>
<dbReference type="PANTHER" id="PTHR43798:SF33">
    <property type="entry name" value="HYDROLASE, PUTATIVE (AFU_ORTHOLOGUE AFUA_2G14860)-RELATED"/>
    <property type="match status" value="1"/>
</dbReference>
<dbReference type="PANTHER" id="PTHR43798">
    <property type="entry name" value="MONOACYLGLYCEROL LIPASE"/>
    <property type="match status" value="1"/>
</dbReference>
<dbReference type="InterPro" id="IPR000073">
    <property type="entry name" value="AB_hydrolase_1"/>
</dbReference>
<organism evidence="2 3">
    <name type="scientific">Amanita thiersii Skay4041</name>
    <dbReference type="NCBI Taxonomy" id="703135"/>
    <lineage>
        <taxon>Eukaryota</taxon>
        <taxon>Fungi</taxon>
        <taxon>Dikarya</taxon>
        <taxon>Basidiomycota</taxon>
        <taxon>Agaricomycotina</taxon>
        <taxon>Agaricomycetes</taxon>
        <taxon>Agaricomycetidae</taxon>
        <taxon>Agaricales</taxon>
        <taxon>Pluteineae</taxon>
        <taxon>Amanitaceae</taxon>
        <taxon>Amanita</taxon>
    </lineage>
</organism>
<name>A0A2A9NEJ1_9AGAR</name>
<protein>
    <recommendedName>
        <fullName evidence="1">AB hydrolase-1 domain-containing protein</fullName>
    </recommendedName>
</protein>
<evidence type="ECO:0000313" key="3">
    <source>
        <dbReference type="Proteomes" id="UP000242287"/>
    </source>
</evidence>
<reference evidence="2 3" key="1">
    <citation type="submission" date="2014-02" db="EMBL/GenBank/DDBJ databases">
        <title>Transposable element dynamics among asymbiotic and ectomycorrhizal Amanita fungi.</title>
        <authorList>
            <consortium name="DOE Joint Genome Institute"/>
            <person name="Hess J."/>
            <person name="Skrede I."/>
            <person name="Wolfe B."/>
            <person name="LaButti K."/>
            <person name="Ohm R.A."/>
            <person name="Grigoriev I.V."/>
            <person name="Pringle A."/>
        </authorList>
    </citation>
    <scope>NUCLEOTIDE SEQUENCE [LARGE SCALE GENOMIC DNA]</scope>
    <source>
        <strain evidence="2 3">SKay4041</strain>
    </source>
</reference>
<evidence type="ECO:0000313" key="2">
    <source>
        <dbReference type="EMBL" id="PFH46681.1"/>
    </source>
</evidence>
<dbReference type="InterPro" id="IPR029058">
    <property type="entry name" value="AB_hydrolase_fold"/>
</dbReference>
<dbReference type="InterPro" id="IPR050266">
    <property type="entry name" value="AB_hydrolase_sf"/>
</dbReference>
<sequence>MGPASCFLVQKYVKSMDGTQIYADSAGDPKNPAIVLIHGFSLSSLVFDPIFDDPAWTRHVYLVRYDVRGHGRSGKPTDEAAWESKRFSEDFDAVLQAFNLTKPYIAGWSLGASFLADILSFHLPSCFSGVINITGIPHLGPILTQIASPQSLGCLPPLLQTTDVDAYQEAARRFVEMCSDNLSFAVHQAWLGNLMIQPRLVTQRLMSRTQDESGFLRAGRESDLPLLVIVARKDKIIQADEVLRALKGWRNRKEVVMQEADHTPWVNCEEEFREAVLSWIKEWA</sequence>
<keyword evidence="3" id="KW-1185">Reference proteome</keyword>
<gene>
    <name evidence="2" type="ORF">AMATHDRAFT_43441</name>
</gene>
<dbReference type="GO" id="GO:0016020">
    <property type="term" value="C:membrane"/>
    <property type="evidence" value="ECO:0007669"/>
    <property type="project" value="TreeGrafter"/>
</dbReference>
<dbReference type="EMBL" id="KZ302167">
    <property type="protein sequence ID" value="PFH46681.1"/>
    <property type="molecule type" value="Genomic_DNA"/>
</dbReference>
<evidence type="ECO:0000259" key="1">
    <source>
        <dbReference type="Pfam" id="PF00561"/>
    </source>
</evidence>
<dbReference type="AlphaFoldDB" id="A0A2A9NEJ1"/>
<dbReference type="Pfam" id="PF00561">
    <property type="entry name" value="Abhydrolase_1"/>
    <property type="match status" value="1"/>
</dbReference>
<proteinExistence type="predicted"/>
<dbReference type="STRING" id="703135.A0A2A9NEJ1"/>
<dbReference type="SUPFAM" id="SSF53474">
    <property type="entry name" value="alpha/beta-Hydrolases"/>
    <property type="match status" value="1"/>
</dbReference>
<dbReference type="Gene3D" id="3.40.50.1820">
    <property type="entry name" value="alpha/beta hydrolase"/>
    <property type="match status" value="1"/>
</dbReference>
<feature type="domain" description="AB hydrolase-1" evidence="1">
    <location>
        <begin position="32"/>
        <end position="263"/>
    </location>
</feature>